<evidence type="ECO:0000256" key="8">
    <source>
        <dbReference type="ARBA" id="ARBA00022553"/>
    </source>
</evidence>
<comment type="similarity">
    <text evidence="3 18">Belongs to the anion exchanger (TC 2.A.31) family.</text>
</comment>
<feature type="region of interest" description="Disordered" evidence="19">
    <location>
        <begin position="38"/>
        <end position="76"/>
    </location>
</feature>
<feature type="compositionally biased region" description="Basic residues" evidence="19">
    <location>
        <begin position="41"/>
        <end position="50"/>
    </location>
</feature>
<dbReference type="InterPro" id="IPR016152">
    <property type="entry name" value="PTrfase/Anion_transptr"/>
</dbReference>
<gene>
    <name evidence="22" type="ORF">QTO34_004845</name>
</gene>
<dbReference type="Pfam" id="PF07565">
    <property type="entry name" value="Band_3_cyto"/>
    <property type="match status" value="1"/>
</dbReference>
<evidence type="ECO:0000313" key="22">
    <source>
        <dbReference type="EMBL" id="KAK1335261.1"/>
    </source>
</evidence>
<feature type="transmembrane region" description="Helical" evidence="18">
    <location>
        <begin position="861"/>
        <end position="885"/>
    </location>
</feature>
<keyword evidence="6" id="KW-1003">Cell membrane</keyword>
<dbReference type="FunFam" id="1.10.287.570:FF:000001">
    <property type="entry name" value="Anion exchange protein"/>
    <property type="match status" value="1"/>
</dbReference>
<evidence type="ECO:0000256" key="3">
    <source>
        <dbReference type="ARBA" id="ARBA00010993"/>
    </source>
</evidence>
<keyword evidence="16" id="KW-0449">Lipoprotein</keyword>
<keyword evidence="13 18" id="KW-0472">Membrane</keyword>
<keyword evidence="10 18" id="KW-0812">Transmembrane</keyword>
<dbReference type="PANTHER" id="PTHR11453:SF14">
    <property type="entry name" value="ANION EXCHANGE PROTEIN 2"/>
    <property type="match status" value="1"/>
</dbReference>
<evidence type="ECO:0000256" key="2">
    <source>
        <dbReference type="ARBA" id="ARBA00004554"/>
    </source>
</evidence>
<evidence type="ECO:0000256" key="9">
    <source>
        <dbReference type="ARBA" id="ARBA00022681"/>
    </source>
</evidence>
<evidence type="ECO:0000256" key="1">
    <source>
        <dbReference type="ARBA" id="ARBA00004424"/>
    </source>
</evidence>
<evidence type="ECO:0000256" key="16">
    <source>
        <dbReference type="ARBA" id="ARBA00023288"/>
    </source>
</evidence>
<organism evidence="22 23">
    <name type="scientific">Cnephaeus nilssonii</name>
    <name type="common">Northern bat</name>
    <name type="synonym">Eptesicus nilssonii</name>
    <dbReference type="NCBI Taxonomy" id="3371016"/>
    <lineage>
        <taxon>Eukaryota</taxon>
        <taxon>Metazoa</taxon>
        <taxon>Chordata</taxon>
        <taxon>Craniata</taxon>
        <taxon>Vertebrata</taxon>
        <taxon>Euteleostomi</taxon>
        <taxon>Mammalia</taxon>
        <taxon>Eutheria</taxon>
        <taxon>Laurasiatheria</taxon>
        <taxon>Chiroptera</taxon>
        <taxon>Yangochiroptera</taxon>
        <taxon>Vespertilionidae</taxon>
        <taxon>Cnephaeus</taxon>
    </lineage>
</organism>
<keyword evidence="14" id="KW-0564">Palmitate</keyword>
<feature type="domain" description="Bicarbonate transporter-like transmembrane" evidence="20">
    <location>
        <begin position="444"/>
        <end position="724"/>
    </location>
</feature>
<dbReference type="Gene3D" id="3.40.930.10">
    <property type="entry name" value="Mannitol-specific EII, Chain A"/>
    <property type="match status" value="1"/>
</dbReference>
<dbReference type="InterPro" id="IPR018241">
    <property type="entry name" value="Anion_exchange_CS"/>
</dbReference>
<evidence type="ECO:0000256" key="10">
    <source>
        <dbReference type="ARBA" id="ARBA00022692"/>
    </source>
</evidence>
<dbReference type="Gene3D" id="1.10.287.570">
    <property type="entry name" value="Helical hairpin bin"/>
    <property type="match status" value="1"/>
</dbReference>
<comment type="caution">
    <text evidence="22">The sequence shown here is derived from an EMBL/GenBank/DDBJ whole genome shotgun (WGS) entry which is preliminary data.</text>
</comment>
<feature type="region of interest" description="Disordered" evidence="19">
    <location>
        <begin position="243"/>
        <end position="262"/>
    </location>
</feature>
<dbReference type="PRINTS" id="PR00165">
    <property type="entry name" value="ANIONEXCHNGR"/>
</dbReference>
<dbReference type="Proteomes" id="UP001177744">
    <property type="component" value="Unassembled WGS sequence"/>
</dbReference>
<evidence type="ECO:0000256" key="12">
    <source>
        <dbReference type="ARBA" id="ARBA00023065"/>
    </source>
</evidence>
<evidence type="ECO:0000313" key="23">
    <source>
        <dbReference type="Proteomes" id="UP001177744"/>
    </source>
</evidence>
<feature type="transmembrane region" description="Helical" evidence="18">
    <location>
        <begin position="698"/>
        <end position="718"/>
    </location>
</feature>
<evidence type="ECO:0000259" key="21">
    <source>
        <dbReference type="Pfam" id="PF07565"/>
    </source>
</evidence>
<feature type="domain" description="Bicarbonate transporter-like transmembrane" evidence="20">
    <location>
        <begin position="789"/>
        <end position="1050"/>
    </location>
</feature>
<keyword evidence="5" id="KW-0050">Antiport</keyword>
<feature type="transmembrane region" description="Helical" evidence="18">
    <location>
        <begin position="473"/>
        <end position="494"/>
    </location>
</feature>
<feature type="region of interest" description="Disordered" evidence="19">
    <location>
        <begin position="638"/>
        <end position="660"/>
    </location>
</feature>
<feature type="transmembrane region" description="Helical" evidence="18">
    <location>
        <begin position="558"/>
        <end position="583"/>
    </location>
</feature>
<dbReference type="GO" id="GO:0016324">
    <property type="term" value="C:apical plasma membrane"/>
    <property type="evidence" value="ECO:0007669"/>
    <property type="project" value="UniProtKB-SubCell"/>
</dbReference>
<feature type="transmembrane region" description="Helical" evidence="18">
    <location>
        <begin position="993"/>
        <end position="1011"/>
    </location>
</feature>
<evidence type="ECO:0000256" key="14">
    <source>
        <dbReference type="ARBA" id="ARBA00023139"/>
    </source>
</evidence>
<keyword evidence="4 18" id="KW-0813">Transport</keyword>
<dbReference type="Pfam" id="PF00955">
    <property type="entry name" value="HCO3_cotransp"/>
    <property type="match status" value="2"/>
</dbReference>
<evidence type="ECO:0000256" key="17">
    <source>
        <dbReference type="ARBA" id="ARBA00049347"/>
    </source>
</evidence>
<evidence type="ECO:0000256" key="4">
    <source>
        <dbReference type="ARBA" id="ARBA00022448"/>
    </source>
</evidence>
<comment type="catalytic activity">
    <reaction evidence="17">
        <text>hydrogencarbonate(in) + chloride(out) = hydrogencarbonate(out) + chloride(in)</text>
        <dbReference type="Rhea" id="RHEA:72363"/>
        <dbReference type="ChEBI" id="CHEBI:17544"/>
        <dbReference type="ChEBI" id="CHEBI:17996"/>
    </reaction>
</comment>
<evidence type="ECO:0000256" key="6">
    <source>
        <dbReference type="ARBA" id="ARBA00022475"/>
    </source>
</evidence>
<dbReference type="InterPro" id="IPR003020">
    <property type="entry name" value="HCO3_transpt_euk"/>
</dbReference>
<dbReference type="PROSITE" id="PS00219">
    <property type="entry name" value="ANION_EXCHANGER_1"/>
    <property type="match status" value="1"/>
</dbReference>
<evidence type="ECO:0000256" key="19">
    <source>
        <dbReference type="SAM" id="MobiDB-lite"/>
    </source>
</evidence>
<proteinExistence type="inferred from homology"/>
<evidence type="ECO:0000256" key="13">
    <source>
        <dbReference type="ARBA" id="ARBA00023136"/>
    </source>
</evidence>
<dbReference type="InterPro" id="IPR001717">
    <property type="entry name" value="Anion_exchange"/>
</dbReference>
<keyword evidence="9" id="KW-0039">Anion exchange</keyword>
<keyword evidence="8" id="KW-0597">Phosphoprotein</keyword>
<dbReference type="PRINTS" id="PR01231">
    <property type="entry name" value="HCO3TRNSPORT"/>
</dbReference>
<feature type="transmembrane region" description="Helical" evidence="18">
    <location>
        <begin position="515"/>
        <end position="538"/>
    </location>
</feature>
<keyword evidence="23" id="KW-1185">Reference proteome</keyword>
<dbReference type="SUPFAM" id="SSF55804">
    <property type="entry name" value="Phoshotransferase/anion transport protein"/>
    <property type="match status" value="1"/>
</dbReference>
<accession>A0AA40HPZ0</accession>
<dbReference type="InterPro" id="IPR002978">
    <property type="entry name" value="Anion_exchange_2"/>
</dbReference>
<evidence type="ECO:0000256" key="7">
    <source>
        <dbReference type="ARBA" id="ARBA00022481"/>
    </source>
</evidence>
<dbReference type="InterPro" id="IPR013769">
    <property type="entry name" value="Band3_cytoplasmic_dom"/>
</dbReference>
<dbReference type="PROSITE" id="PS00220">
    <property type="entry name" value="ANION_EXCHANGER_2"/>
    <property type="match status" value="1"/>
</dbReference>
<evidence type="ECO:0000256" key="11">
    <source>
        <dbReference type="ARBA" id="ARBA00022989"/>
    </source>
</evidence>
<reference evidence="22" key="1">
    <citation type="submission" date="2023-06" db="EMBL/GenBank/DDBJ databases">
        <title>Reference genome for the Northern bat (Eptesicus nilssonii), a most northern bat species.</title>
        <authorList>
            <person name="Laine V.N."/>
            <person name="Pulliainen A.T."/>
            <person name="Lilley T.M."/>
        </authorList>
    </citation>
    <scope>NUCLEOTIDE SEQUENCE</scope>
    <source>
        <strain evidence="22">BLF_Eptnil</strain>
        <tissue evidence="22">Kidney</tissue>
    </source>
</reference>
<name>A0AA40HPZ0_CNENI</name>
<evidence type="ECO:0000259" key="20">
    <source>
        <dbReference type="Pfam" id="PF00955"/>
    </source>
</evidence>
<keyword evidence="15" id="KW-0325">Glycoprotein</keyword>
<dbReference type="GO" id="GO:0140900">
    <property type="term" value="F:chloride:bicarbonate antiporter activity"/>
    <property type="evidence" value="ECO:0007669"/>
    <property type="project" value="UniProtKB-ARBA"/>
</dbReference>
<dbReference type="GO" id="GO:0051453">
    <property type="term" value="P:regulation of intracellular pH"/>
    <property type="evidence" value="ECO:0007669"/>
    <property type="project" value="TreeGrafter"/>
</dbReference>
<feature type="domain" description="Band 3 cytoplasmic" evidence="21">
    <location>
        <begin position="78"/>
        <end position="382"/>
    </location>
</feature>
<feature type="transmembrane region" description="Helical" evidence="18">
    <location>
        <begin position="946"/>
        <end position="966"/>
    </location>
</feature>
<dbReference type="EMBL" id="JAULJE010000014">
    <property type="protein sequence ID" value="KAK1335261.1"/>
    <property type="molecule type" value="Genomic_DNA"/>
</dbReference>
<dbReference type="PANTHER" id="PTHR11453">
    <property type="entry name" value="ANION EXCHANGE PROTEIN"/>
    <property type="match status" value="1"/>
</dbReference>
<evidence type="ECO:0000256" key="5">
    <source>
        <dbReference type="ARBA" id="ARBA00022449"/>
    </source>
</evidence>
<evidence type="ECO:0000256" key="15">
    <source>
        <dbReference type="ARBA" id="ARBA00023180"/>
    </source>
</evidence>
<keyword evidence="7" id="KW-0488">Methylation</keyword>
<feature type="transmembrane region" description="Helical" evidence="18">
    <location>
        <begin position="821"/>
        <end position="840"/>
    </location>
</feature>
<comment type="subcellular location">
    <subcellularLocation>
        <location evidence="1">Apical cell membrane</location>
        <topology evidence="1">Multi-pass membrane protein</topology>
    </subcellularLocation>
    <subcellularLocation>
        <location evidence="2">Basolateral cell membrane</location>
        <topology evidence="2">Multi-pass membrane protein</topology>
    </subcellularLocation>
    <subcellularLocation>
        <location evidence="18">Membrane</location>
        <topology evidence="18">Multi-pass membrane protein</topology>
    </subcellularLocation>
</comment>
<dbReference type="FunFam" id="3.40.930.10:FF:000004">
    <property type="entry name" value="Anion exchange protein"/>
    <property type="match status" value="1"/>
</dbReference>
<feature type="transmembrane region" description="Helical" evidence="18">
    <location>
        <begin position="1017"/>
        <end position="1038"/>
    </location>
</feature>
<dbReference type="NCBIfam" id="TIGR00834">
    <property type="entry name" value="ae"/>
    <property type="match status" value="1"/>
</dbReference>
<dbReference type="InterPro" id="IPR011531">
    <property type="entry name" value="HCO3_transpt-like_TM_dom"/>
</dbReference>
<dbReference type="PRINTS" id="PR01188">
    <property type="entry name" value="ANIONEXHNGR2"/>
</dbReference>
<feature type="transmembrane region" description="Helical" evidence="18">
    <location>
        <begin position="665"/>
        <end position="682"/>
    </location>
</feature>
<dbReference type="GO" id="GO:0016323">
    <property type="term" value="C:basolateral plasma membrane"/>
    <property type="evidence" value="ECO:0007669"/>
    <property type="project" value="UniProtKB-SubCell"/>
</dbReference>
<feature type="transmembrane region" description="Helical" evidence="18">
    <location>
        <begin position="590"/>
        <end position="608"/>
    </location>
</feature>
<keyword evidence="11 18" id="KW-1133">Transmembrane helix</keyword>
<keyword evidence="12 18" id="KW-0406">Ion transport</keyword>
<protein>
    <recommendedName>
        <fullName evidence="18">Anion exchange protein</fullName>
    </recommendedName>
</protein>
<dbReference type="AlphaFoldDB" id="A0AA40HPZ0"/>
<evidence type="ECO:0000256" key="18">
    <source>
        <dbReference type="RuleBase" id="RU362035"/>
    </source>
</evidence>
<sequence length="1071" mass="118522">MTGVEQALLPRVPTDESEAQTLATADLDLMKSHRFEDVPGVRRHLVRKNAKGSGQSGREGREPGPTPRGRPRAPHKPHEVFVELNELLLDKNQEPQWRETARWIKFEEDVEEETERWGKPHVASLSFRSLLELRRTLAHGTVLCPPPCLTLPGDTPSPSGQFSENQMAKRPYICLEQHDGCHQNPEEASSLIHPSDEKEFSFPRNISAGSLGSLLGHHHGQGAESDPHVTEPLIGGVPETRLEVERERELPPPAPTAGITRSKSKHELKLLEKIPENAEATVVLVGCVEFLSRPTMAFVRLREAVELDAVLEVPVPVRFLFLLLGPSSANMDYHEIGRSISTLMSDKQFHEAAYLADEREDLLTAINAFLDCSVVLPPSEVQGEELLRSVAHFQRQMLKKREEQGRLLPPGAGLEPKSAQDKALLQMVEATDTVEDDPLRRTGRPFGGLIRDVRRRYPHYLSDFRDALDPQCLAAVIFIYFAALSPAITFGGLLGEKTQDLIGVSELIMSTALQGVVFCLLGAQPLLVIGFSGPLLVFEEAFFSFCNSNNLEYLVGRVWIGFWLVLLALLMVALEGSFLVRFVSRFTQEIFAFLISLIFIYETFYKLVKIFQEHPLHGCSVSNSSEVDGGDNTTWTGAGASLGPGNGSSTQPSGQGRPRGQPNTALLSLVLMAGTFFIAFFLRKFKNSRFFPGRVRRVIGDFGVPIAILIMVLVDYSIEDTYTQVRQSALSREKVLPGTGLWMLLCGPQPQSLPLTGQTGLFHGTSSGLTLPVQLKALAPRFTSPTSVLQKLSVPSGFSVTAPEKRGWVINPLGENSSFPVWMMVASLLPAILVFILIFMETQITTLIISKKERMLQKGSGFHLDLLLIVAMGGICAVFGLPWLAAATVRSVTHANALTVMSKAVAPGDKPKIQEVKEQRVTGLLVALLVGLSMVIGDLLRQIPLAVLFGIFLYMGVTSLNGIQFYERLHLLLMPPKHHPDVTYVKKVRTLRMHLFTALQLLCLALLWAVMSTEASLAFPFILILTVPLRMVVLTRIFTDREMKCLDANEAEPVFDEREGVDEYNEMPMPV</sequence>